<evidence type="ECO:0000313" key="1">
    <source>
        <dbReference type="EMBL" id="MCP9290695.1"/>
    </source>
</evidence>
<evidence type="ECO:0000313" key="2">
    <source>
        <dbReference type="Proteomes" id="UP001139125"/>
    </source>
</evidence>
<name>A0A9X2RC51_9BACT</name>
<dbReference type="Pfam" id="PF02566">
    <property type="entry name" value="OsmC"/>
    <property type="match status" value="1"/>
</dbReference>
<dbReference type="PANTHER" id="PTHR39624">
    <property type="entry name" value="PROTEIN INVOLVED IN RIMO-MEDIATED BETA-METHYLTHIOLATION OF RIBOSOMAL PROTEIN S12 YCAO"/>
    <property type="match status" value="1"/>
</dbReference>
<sequence length="149" mass="17095">MSEENAKKILHVHLPENEKFKTTLTAGKHELLADEPEHVDGGEDQGPDPYDYLLMGLGSCTLMTVKMYAERKGWPVKDLYLELRHNKRHDEDCQNCEDPKSKIDVIEKELIVKGDLSQEQLDKLLDISRKCPVHRTLEADIRIKSSVTE</sequence>
<comment type="caution">
    <text evidence="1">The sequence shown here is derived from an EMBL/GenBank/DDBJ whole genome shotgun (WGS) entry which is preliminary data.</text>
</comment>
<dbReference type="InterPro" id="IPR036102">
    <property type="entry name" value="OsmC/Ohrsf"/>
</dbReference>
<dbReference type="InterPro" id="IPR003718">
    <property type="entry name" value="OsmC/Ohr_fam"/>
</dbReference>
<dbReference type="EMBL" id="JANDBC010000001">
    <property type="protein sequence ID" value="MCP9290695.1"/>
    <property type="molecule type" value="Genomic_DNA"/>
</dbReference>
<accession>A0A9X2RC51</accession>
<organism evidence="1 2">
    <name type="scientific">Gracilimonas sediminicola</name>
    <dbReference type="NCBI Taxonomy" id="2952158"/>
    <lineage>
        <taxon>Bacteria</taxon>
        <taxon>Pseudomonadati</taxon>
        <taxon>Balneolota</taxon>
        <taxon>Balneolia</taxon>
        <taxon>Balneolales</taxon>
        <taxon>Balneolaceae</taxon>
        <taxon>Gracilimonas</taxon>
    </lineage>
</organism>
<dbReference type="AlphaFoldDB" id="A0A9X2RC51"/>
<dbReference type="Gene3D" id="3.30.300.20">
    <property type="match status" value="1"/>
</dbReference>
<protein>
    <submittedName>
        <fullName evidence="1">OsmC family protein</fullName>
    </submittedName>
</protein>
<dbReference type="InterPro" id="IPR015946">
    <property type="entry name" value="KH_dom-like_a/b"/>
</dbReference>
<gene>
    <name evidence="1" type="ORF">NM125_03740</name>
</gene>
<dbReference type="PANTHER" id="PTHR39624:SF2">
    <property type="entry name" value="OSMC-LIKE PROTEIN"/>
    <property type="match status" value="1"/>
</dbReference>
<keyword evidence="2" id="KW-1185">Reference proteome</keyword>
<dbReference type="Proteomes" id="UP001139125">
    <property type="component" value="Unassembled WGS sequence"/>
</dbReference>
<proteinExistence type="predicted"/>
<dbReference type="RefSeq" id="WP_255133003.1">
    <property type="nucleotide sequence ID" value="NZ_JANDBC010000001.1"/>
</dbReference>
<dbReference type="SUPFAM" id="SSF82784">
    <property type="entry name" value="OsmC-like"/>
    <property type="match status" value="1"/>
</dbReference>
<reference evidence="1" key="1">
    <citation type="submission" date="2022-06" db="EMBL/GenBank/DDBJ databases">
        <title>Gracilimonas sp. CAU 1638 isolated from sea sediment.</title>
        <authorList>
            <person name="Kim W."/>
        </authorList>
    </citation>
    <scope>NUCLEOTIDE SEQUENCE</scope>
    <source>
        <strain evidence="1">CAU 1638</strain>
    </source>
</reference>